<comment type="similarity">
    <text evidence="1 3">Belongs to the peptidase M67A family. CSN6 subfamily.</text>
</comment>
<dbReference type="InterPro" id="IPR037518">
    <property type="entry name" value="MPN"/>
</dbReference>
<organism evidence="5 6">
    <name type="scientific">Actinia tenebrosa</name>
    <name type="common">Australian red waratah sea anemone</name>
    <dbReference type="NCBI Taxonomy" id="6105"/>
    <lineage>
        <taxon>Eukaryota</taxon>
        <taxon>Metazoa</taxon>
        <taxon>Cnidaria</taxon>
        <taxon>Anthozoa</taxon>
        <taxon>Hexacorallia</taxon>
        <taxon>Actiniaria</taxon>
        <taxon>Actiniidae</taxon>
        <taxon>Actinia</taxon>
    </lineage>
</organism>
<dbReference type="InParanoid" id="A0A6P8HPW2"/>
<dbReference type="KEGG" id="aten:116291659"/>
<reference evidence="6" key="1">
    <citation type="submission" date="2025-08" db="UniProtKB">
        <authorList>
            <consortium name="RefSeq"/>
        </authorList>
    </citation>
    <scope>IDENTIFICATION</scope>
</reference>
<evidence type="ECO:0000256" key="3">
    <source>
        <dbReference type="RuleBase" id="RU367006"/>
    </source>
</evidence>
<proteinExistence type="inferred from homology"/>
<protein>
    <recommendedName>
        <fullName evidence="2 3">COP9 signalosome complex subunit 6</fullName>
    </recommendedName>
</protein>
<accession>A0A6P8HPW2</accession>
<dbReference type="FunFam" id="3.40.140.10:FF:000075">
    <property type="entry name" value="COP9 signalosome complex subunit 6"/>
    <property type="match status" value="1"/>
</dbReference>
<dbReference type="GO" id="GO:0008180">
    <property type="term" value="C:COP9 signalosome"/>
    <property type="evidence" value="ECO:0007669"/>
    <property type="project" value="UniProtKB-UniRule"/>
</dbReference>
<dbReference type="RefSeq" id="XP_031554715.1">
    <property type="nucleotide sequence ID" value="XM_031698855.1"/>
</dbReference>
<dbReference type="CDD" id="cd08063">
    <property type="entry name" value="MPN_CSN6"/>
    <property type="match status" value="1"/>
</dbReference>
<dbReference type="InterPro" id="IPR033859">
    <property type="entry name" value="MPN_CSN6"/>
</dbReference>
<comment type="function">
    <text evidence="3">Component of the COP9 signalosome complex (CSN), a complex involved in various cellular and developmental processes.</text>
</comment>
<dbReference type="Proteomes" id="UP000515163">
    <property type="component" value="Unplaced"/>
</dbReference>
<dbReference type="InterPro" id="IPR024969">
    <property type="entry name" value="EIF3F/CSN6-like_C"/>
</dbReference>
<evidence type="ECO:0000259" key="4">
    <source>
        <dbReference type="PROSITE" id="PS50249"/>
    </source>
</evidence>
<name>A0A6P8HPW2_ACTTE</name>
<dbReference type="SMART" id="SM00232">
    <property type="entry name" value="JAB_MPN"/>
    <property type="match status" value="1"/>
</dbReference>
<dbReference type="Pfam" id="PF01398">
    <property type="entry name" value="JAB"/>
    <property type="match status" value="1"/>
</dbReference>
<dbReference type="Pfam" id="PF13012">
    <property type="entry name" value="MitMem_reg"/>
    <property type="match status" value="1"/>
</dbReference>
<evidence type="ECO:0000313" key="5">
    <source>
        <dbReference type="Proteomes" id="UP000515163"/>
    </source>
</evidence>
<keyword evidence="3" id="KW-0736">Signalosome</keyword>
<dbReference type="PANTHER" id="PTHR10540">
    <property type="entry name" value="EUKARYOTIC TRANSLATION INITIATION FACTOR 3 SUBUNIT F-RELATED"/>
    <property type="match status" value="1"/>
</dbReference>
<dbReference type="GO" id="GO:0008237">
    <property type="term" value="F:metallopeptidase activity"/>
    <property type="evidence" value="ECO:0007669"/>
    <property type="project" value="InterPro"/>
</dbReference>
<dbReference type="OrthoDB" id="1378at2759"/>
<dbReference type="Gene3D" id="3.40.140.10">
    <property type="entry name" value="Cytidine Deaminase, domain 2"/>
    <property type="match status" value="1"/>
</dbReference>
<evidence type="ECO:0000313" key="6">
    <source>
        <dbReference type="RefSeq" id="XP_031554715.1"/>
    </source>
</evidence>
<feature type="domain" description="MPN" evidence="4">
    <location>
        <begin position="84"/>
        <end position="219"/>
    </location>
</feature>
<comment type="subcellular location">
    <subcellularLocation>
        <location evidence="3">Cytoplasm</location>
    </subcellularLocation>
    <subcellularLocation>
        <location evidence="3">Nucleus</location>
    </subcellularLocation>
</comment>
<dbReference type="PROSITE" id="PS50249">
    <property type="entry name" value="MPN"/>
    <property type="match status" value="1"/>
</dbReference>
<dbReference type="PANTHER" id="PTHR10540:SF8">
    <property type="entry name" value="COP9 SIGNALOSOME COMPLEX SUBUNIT 6"/>
    <property type="match status" value="1"/>
</dbReference>
<dbReference type="AlphaFoldDB" id="A0A6P8HPW2"/>
<dbReference type="InterPro" id="IPR000555">
    <property type="entry name" value="JAMM/MPN+_dom"/>
</dbReference>
<keyword evidence="5" id="KW-1185">Reference proteome</keyword>
<dbReference type="FunCoup" id="A0A6P8HPW2">
    <property type="interactions" value="2899"/>
</dbReference>
<sequence>MQQVSISSGQEDDTWSEMVKHTPKVKRFLRPSLFGVPVDYPEFHQKVTSKMATPMEVQTKKDEVDVEEKDKVVASSGAAGSISVALHPLAIMNISEHYTRIRAQEGKLNPQVVGALLGTQEGRNVEIFNSFELQFDVFDDGHIIINMEYYKTKEEQFRQVFKNLDFLGWYSTGVAAQESDIGIHRQLCEINESPLFLKLNPLAKTNDLPITMYESVIDLIDGETRMLFVEVPYTLATEEAERIGVDHVARLSSSGTVDGATVSEHLLAQYNAIKMLHSRVKMILEYVKAVHKGEVPCNHEIMRDALSLCQRLPVMKTELFKEGFYDQCNDVMLMCYLATVTKGCNSLNEFINKFTVVHDRHGIGRRMRGLLF</sequence>
<evidence type="ECO:0000256" key="2">
    <source>
        <dbReference type="ARBA" id="ARBA00014871"/>
    </source>
</evidence>
<keyword evidence="3" id="KW-0539">Nucleus</keyword>
<dbReference type="GO" id="GO:0000338">
    <property type="term" value="P:protein deneddylation"/>
    <property type="evidence" value="ECO:0007669"/>
    <property type="project" value="InterPro"/>
</dbReference>
<dbReference type="GeneID" id="116291659"/>
<gene>
    <name evidence="6" type="primary">LOC116291659</name>
</gene>
<keyword evidence="3" id="KW-0963">Cytoplasm</keyword>
<dbReference type="GO" id="GO:0005737">
    <property type="term" value="C:cytoplasm"/>
    <property type="evidence" value="ECO:0007669"/>
    <property type="project" value="UniProtKB-SubCell"/>
</dbReference>
<evidence type="ECO:0000256" key="1">
    <source>
        <dbReference type="ARBA" id="ARBA00010893"/>
    </source>
</evidence>